<gene>
    <name evidence="2" type="ORF">TR93378</name>
</gene>
<evidence type="ECO:0000313" key="2">
    <source>
        <dbReference type="EMBL" id="JAP53569.1"/>
    </source>
</evidence>
<dbReference type="Gene3D" id="2.130.10.10">
    <property type="entry name" value="YVTN repeat-like/Quinoprotein amine dehydrogenase"/>
    <property type="match status" value="1"/>
</dbReference>
<evidence type="ECO:0000259" key="1">
    <source>
        <dbReference type="Pfam" id="PF23760"/>
    </source>
</evidence>
<dbReference type="InterPro" id="IPR001680">
    <property type="entry name" value="WD40_rpt"/>
</dbReference>
<dbReference type="InterPro" id="IPR056151">
    <property type="entry name" value="Beta-prop_DCAF12"/>
</dbReference>
<organism evidence="2">
    <name type="scientific">Schistocephalus solidus</name>
    <name type="common">Tapeworm</name>
    <dbReference type="NCBI Taxonomy" id="70667"/>
    <lineage>
        <taxon>Eukaryota</taxon>
        <taxon>Metazoa</taxon>
        <taxon>Spiralia</taxon>
        <taxon>Lophotrochozoa</taxon>
        <taxon>Platyhelminthes</taxon>
        <taxon>Cestoda</taxon>
        <taxon>Eucestoda</taxon>
        <taxon>Diphyllobothriidea</taxon>
        <taxon>Diphyllobothriidae</taxon>
        <taxon>Schistocephalus</taxon>
    </lineage>
</organism>
<name>A0A0X3PPE2_SCHSO</name>
<dbReference type="SMART" id="SM00320">
    <property type="entry name" value="WD40"/>
    <property type="match status" value="4"/>
</dbReference>
<dbReference type="AlphaFoldDB" id="A0A0X3PPE2"/>
<dbReference type="InterPro" id="IPR015943">
    <property type="entry name" value="WD40/YVTN_repeat-like_dom_sf"/>
</dbReference>
<dbReference type="EMBL" id="GEEE01009656">
    <property type="protein sequence ID" value="JAP53569.1"/>
    <property type="molecule type" value="Transcribed_RNA"/>
</dbReference>
<reference evidence="2" key="1">
    <citation type="submission" date="2016-01" db="EMBL/GenBank/DDBJ databases">
        <title>Reference transcriptome for the parasite Schistocephalus solidus: insights into the molecular evolution of parasitism.</title>
        <authorList>
            <person name="Hebert F.O."/>
            <person name="Grambauer S."/>
            <person name="Barber I."/>
            <person name="Landry C.R."/>
            <person name="Aubin-Horth N."/>
        </authorList>
    </citation>
    <scope>NUCLEOTIDE SEQUENCE</scope>
</reference>
<feature type="domain" description="DDB1- and CUL4-associated factor 12 beta-propeller" evidence="1">
    <location>
        <begin position="46"/>
        <end position="369"/>
    </location>
</feature>
<accession>A0A0X3PPE2</accession>
<dbReference type="InterPro" id="IPR036322">
    <property type="entry name" value="WD40_repeat_dom_sf"/>
</dbReference>
<proteinExistence type="predicted"/>
<dbReference type="Pfam" id="PF23760">
    <property type="entry name" value="Beta-prop_DCAF12"/>
    <property type="match status" value="1"/>
</dbReference>
<sequence>MNVRRRNVRVATQKLKVRCLAYILKRESGYGRRFDSTNVKSICNRLPFIWEGRGFSLDRLDKVFACQWLSNDQVILGSKCNHLALLNCLTRELQFIPLLEEAGTFNNPELKCASGIHAIQLNPSQTFLATGGKNITTVGVYSLPDLSPFCIFQKHHKNCVFDIRWLDDACLASCSRDSSLALWRLPCPEKVDPQPQISSSSFIGSVAPSVDYQAISQPMASVVSELPDDRFRALEYLPSRNMFALVSMSRHFYLYDAERLFGGDSQRPFHTIFLRYSDREAVALRRWPLNNNVVAVATHRSVLLFDIRCPSKIRNTSARCIYPPFSSFSSCVRSLNFSGNLVSYGTSAGKVHFYDLAADKHLPTHLDVESKTRQANPTCEISGFPPSEVDDLPDLASEFRRSTRSSSSVAQEELQEDVDEQFFRPPYLSNSPFSTLDEGESSSTLRPHLRGRIRLAASLTSPESSVIDLGSMSLLGSISQTRVGLERLRVRLAQLRQTTAALRIQRALLYSVATNSDLMRNMHNDTTPSATVFEEGGGEVEDFVAQSEEPLLSAAAQTRMVFSTEEATRAIFSRSLGLSTPGTNTAVYTHEYDPSGTRLFTAGGPIGSAFSGSFAVLWD</sequence>
<dbReference type="SUPFAM" id="SSF50978">
    <property type="entry name" value="WD40 repeat-like"/>
    <property type="match status" value="1"/>
</dbReference>
<protein>
    <recommendedName>
        <fullName evidence="1">DDB1- and CUL4-associated factor 12 beta-propeller domain-containing protein</fullName>
    </recommendedName>
</protein>